<reference evidence="1 2" key="1">
    <citation type="submission" date="2020-04" db="EMBL/GenBank/DDBJ databases">
        <title>Characterization and engineering of Streptomyces griseofuscus DSM40191 as a potential heterologous host for expression of BGCs.</title>
        <authorList>
            <person name="Gren T."/>
            <person name="Whitford C.M."/>
            <person name="Mohite O.S."/>
            <person name="Joergensen T.S."/>
            <person name="Nielsen J.B."/>
            <person name="Lee S.Y."/>
            <person name="Weber T."/>
        </authorList>
    </citation>
    <scope>NUCLEOTIDE SEQUENCE [LARGE SCALE GENOMIC DNA]</scope>
    <source>
        <strain evidence="1 2">DSM 40191</strain>
    </source>
</reference>
<protein>
    <submittedName>
        <fullName evidence="1">Uncharacterized protein</fullName>
    </submittedName>
</protein>
<dbReference type="EMBL" id="CP051006">
    <property type="protein sequence ID" value="QNT98010.1"/>
    <property type="molecule type" value="Genomic_DNA"/>
</dbReference>
<dbReference type="KEGG" id="sgf:HEP81_07780"/>
<proteinExistence type="predicted"/>
<dbReference type="Gene3D" id="3.40.50.2000">
    <property type="entry name" value="Glycogen Phosphorylase B"/>
    <property type="match status" value="1"/>
</dbReference>
<sequence>MLDPAWVDAHEAEFDVCHLHFGFDAQSPAALTALIAALRRHGKPLVYTAHDLRNPHQADPDPHLAALDVLVPAADRLITLTPGAAAEITSRWNRRATALPHPHVVEPPLITRPARPGKAFG</sequence>
<evidence type="ECO:0000313" key="2">
    <source>
        <dbReference type="Proteomes" id="UP000516422"/>
    </source>
</evidence>
<dbReference type="Proteomes" id="UP000516422">
    <property type="component" value="Chromosome"/>
</dbReference>
<name>A0A7H1QCI0_9ACTN</name>
<gene>
    <name evidence="1" type="ORF">HEP81_07780</name>
</gene>
<organism evidence="1 2">
    <name type="scientific">Streptomyces griseofuscus</name>
    <dbReference type="NCBI Taxonomy" id="146922"/>
    <lineage>
        <taxon>Bacteria</taxon>
        <taxon>Bacillati</taxon>
        <taxon>Actinomycetota</taxon>
        <taxon>Actinomycetes</taxon>
        <taxon>Kitasatosporales</taxon>
        <taxon>Streptomycetaceae</taxon>
        <taxon>Streptomyces</taxon>
    </lineage>
</organism>
<accession>A0A7H1QCI0</accession>
<evidence type="ECO:0000313" key="1">
    <source>
        <dbReference type="EMBL" id="QNT98010.1"/>
    </source>
</evidence>
<dbReference type="SUPFAM" id="SSF53756">
    <property type="entry name" value="UDP-Glycosyltransferase/glycogen phosphorylase"/>
    <property type="match status" value="1"/>
</dbReference>
<dbReference type="AlphaFoldDB" id="A0A7H1QCI0"/>